<dbReference type="InterPro" id="IPR017200">
    <property type="entry name" value="PqqE-like"/>
</dbReference>
<dbReference type="NCBIfam" id="TIGR04053">
    <property type="entry name" value="TIGR04053 family radical SAM/SPASM domain-containing protein"/>
    <property type="match status" value="1"/>
</dbReference>
<dbReference type="CDD" id="cd01335">
    <property type="entry name" value="Radical_SAM"/>
    <property type="match status" value="1"/>
</dbReference>
<dbReference type="PIRSF" id="PIRSF037420">
    <property type="entry name" value="PQQ_syn_pqqE"/>
    <property type="match status" value="1"/>
</dbReference>
<keyword evidence="5" id="KW-0408">Iron</keyword>
<evidence type="ECO:0000259" key="7">
    <source>
        <dbReference type="PROSITE" id="PS51918"/>
    </source>
</evidence>
<keyword evidence="6" id="KW-0411">Iron-sulfur</keyword>
<gene>
    <name evidence="8" type="ORF">CM19_03570</name>
</gene>
<evidence type="ECO:0000256" key="5">
    <source>
        <dbReference type="ARBA" id="ARBA00023004"/>
    </source>
</evidence>
<comment type="cofactor">
    <cofactor evidence="1">
        <name>[4Fe-4S] cluster</name>
        <dbReference type="ChEBI" id="CHEBI:49883"/>
    </cofactor>
</comment>
<name>A0A031LQP2_9CREN</name>
<dbReference type="InterPro" id="IPR006638">
    <property type="entry name" value="Elp3/MiaA/NifB-like_rSAM"/>
</dbReference>
<evidence type="ECO:0000313" key="9">
    <source>
        <dbReference type="Proteomes" id="UP000024332"/>
    </source>
</evidence>
<keyword evidence="3" id="KW-0949">S-adenosyl-L-methionine</keyword>
<evidence type="ECO:0000256" key="3">
    <source>
        <dbReference type="ARBA" id="ARBA00022691"/>
    </source>
</evidence>
<dbReference type="Pfam" id="PF13186">
    <property type="entry name" value="SPASM"/>
    <property type="match status" value="1"/>
</dbReference>
<dbReference type="GO" id="GO:0051539">
    <property type="term" value="F:4 iron, 4 sulfur cluster binding"/>
    <property type="evidence" value="ECO:0007669"/>
    <property type="project" value="UniProtKB-KW"/>
</dbReference>
<dbReference type="CDD" id="cd21123">
    <property type="entry name" value="SPASM_MftC-like"/>
    <property type="match status" value="1"/>
</dbReference>
<dbReference type="EMBL" id="JFZT01000020">
    <property type="protein sequence ID" value="EZQ10692.1"/>
    <property type="molecule type" value="Genomic_DNA"/>
</dbReference>
<evidence type="ECO:0000313" key="8">
    <source>
        <dbReference type="EMBL" id="EZQ10692.1"/>
    </source>
</evidence>
<protein>
    <submittedName>
        <fullName evidence="8">Pyrroloquinoline quinone biosynthesis protein PqqE</fullName>
    </submittedName>
</protein>
<dbReference type="OrthoDB" id="30736at2157"/>
<reference evidence="8 9" key="1">
    <citation type="submission" date="2014-03" db="EMBL/GenBank/DDBJ databases">
        <title>Draft genome sequence of the novel thermoacidophilic archaea Acidianus copahuensis ALE1 strain, isolated from Copahue volcanic area in Neuquen Argentina.</title>
        <authorList>
            <person name="Urbieta M.S."/>
            <person name="Rascovan N."/>
            <person name="Castro C."/>
            <person name="Revale S."/>
            <person name="Giaveno M.A."/>
            <person name="Vazquez M.P."/>
            <person name="Donati E.R."/>
        </authorList>
    </citation>
    <scope>NUCLEOTIDE SEQUENCE [LARGE SCALE GENOMIC DNA]</scope>
    <source>
        <strain evidence="8 9">ALE1</strain>
    </source>
</reference>
<comment type="caution">
    <text evidence="8">The sequence shown here is derived from an EMBL/GenBank/DDBJ whole genome shotgun (WGS) entry which is preliminary data.</text>
</comment>
<dbReference type="Gene3D" id="3.20.20.70">
    <property type="entry name" value="Aldolase class I"/>
    <property type="match status" value="1"/>
</dbReference>
<keyword evidence="9" id="KW-1185">Reference proteome</keyword>
<evidence type="ECO:0000256" key="4">
    <source>
        <dbReference type="ARBA" id="ARBA00022723"/>
    </source>
</evidence>
<dbReference type="PANTHER" id="PTHR11228">
    <property type="entry name" value="RADICAL SAM DOMAIN PROTEIN"/>
    <property type="match status" value="1"/>
</dbReference>
<dbReference type="GO" id="GO:0003824">
    <property type="term" value="F:catalytic activity"/>
    <property type="evidence" value="ECO:0007669"/>
    <property type="project" value="InterPro"/>
</dbReference>
<dbReference type="SUPFAM" id="SSF102114">
    <property type="entry name" value="Radical SAM enzymes"/>
    <property type="match status" value="1"/>
</dbReference>
<dbReference type="SFLD" id="SFLDS00029">
    <property type="entry name" value="Radical_SAM"/>
    <property type="match status" value="1"/>
</dbReference>
<evidence type="ECO:0000256" key="2">
    <source>
        <dbReference type="ARBA" id="ARBA00022485"/>
    </source>
</evidence>
<dbReference type="Pfam" id="PF04055">
    <property type="entry name" value="Radical_SAM"/>
    <property type="match status" value="1"/>
</dbReference>
<dbReference type="AlphaFoldDB" id="A0A031LQP2"/>
<dbReference type="InterPro" id="IPR058240">
    <property type="entry name" value="rSAM_sf"/>
</dbReference>
<keyword evidence="2" id="KW-0004">4Fe-4S</keyword>
<dbReference type="InterPro" id="IPR007197">
    <property type="entry name" value="rSAM"/>
</dbReference>
<evidence type="ECO:0000256" key="6">
    <source>
        <dbReference type="ARBA" id="ARBA00023014"/>
    </source>
</evidence>
<organism evidence="8 9">
    <name type="scientific">Candidatus Acidianus copahuensis</name>
    <dbReference type="NCBI Taxonomy" id="1160895"/>
    <lineage>
        <taxon>Archaea</taxon>
        <taxon>Thermoproteota</taxon>
        <taxon>Thermoprotei</taxon>
        <taxon>Sulfolobales</taxon>
        <taxon>Sulfolobaceae</taxon>
        <taxon>Acidianus</taxon>
    </lineage>
</organism>
<evidence type="ECO:0000256" key="1">
    <source>
        <dbReference type="ARBA" id="ARBA00001966"/>
    </source>
</evidence>
<dbReference type="GO" id="GO:0046872">
    <property type="term" value="F:metal ion binding"/>
    <property type="evidence" value="ECO:0007669"/>
    <property type="project" value="UniProtKB-KW"/>
</dbReference>
<keyword evidence="4" id="KW-0479">Metal-binding</keyword>
<feature type="domain" description="Radical SAM core" evidence="7">
    <location>
        <begin position="14"/>
        <end position="233"/>
    </location>
</feature>
<dbReference type="SFLD" id="SFLDG01067">
    <property type="entry name" value="SPASM/twitch_domain_containing"/>
    <property type="match status" value="1"/>
</dbReference>
<dbReference type="SFLD" id="SFLDG01386">
    <property type="entry name" value="main_SPASM_domain-containing"/>
    <property type="match status" value="1"/>
</dbReference>
<proteinExistence type="predicted"/>
<sequence length="365" mass="40970">MQFITLFQNLPMFSDAPHLVFWEMTKACPLTCLHCRANSLTSRLPDELTTEEAKNFLRELPPRTVVIFTGGDPLIRDDLIELISFSRSLGLIPSVAPAPSKSLIEKIDLLKKAGASSISISIDGATSETHDKLRGYGNFNYAIQSAKRGVEVGLGVQINTVIWRESFTELPRMVKLLKELGVKVWEVFFLIPVGRGKYSLDIDYSNYMDVIQFLVDVTTYGIAVRTVEAPFFRRALLERSEGKTYESPTYIKMINELRSLQGNPINPPQKSTLPTRDGSGIIFISYNGDVYPSGFLPLRLGNIREKSLLSIYRENPILKKIREEKMGGRCGKCEFSIICGGSRARAYTLSKDPFAEDPLCPYFTT</sequence>
<dbReference type="PANTHER" id="PTHR11228:SF34">
    <property type="entry name" value="TUNGSTEN-CONTAINING ALDEHYDE FERREDOXIN OXIDOREDUCTASE COFACTOR MODIFYING PROTEIN"/>
    <property type="match status" value="1"/>
</dbReference>
<dbReference type="Proteomes" id="UP000024332">
    <property type="component" value="Unassembled WGS sequence"/>
</dbReference>
<accession>A0A031LQP2</accession>
<dbReference type="SMART" id="SM00729">
    <property type="entry name" value="Elp3"/>
    <property type="match status" value="1"/>
</dbReference>
<dbReference type="InterPro" id="IPR023885">
    <property type="entry name" value="4Fe4S-binding_SPASM_dom"/>
</dbReference>
<dbReference type="InterPro" id="IPR050377">
    <property type="entry name" value="Radical_SAM_PqqE_MftC-like"/>
</dbReference>
<dbReference type="PROSITE" id="PS51918">
    <property type="entry name" value="RADICAL_SAM"/>
    <property type="match status" value="1"/>
</dbReference>
<dbReference type="InterPro" id="IPR013785">
    <property type="entry name" value="Aldolase_TIM"/>
</dbReference>
<dbReference type="STRING" id="1160895.CM19_03570"/>